<evidence type="ECO:0000256" key="1">
    <source>
        <dbReference type="SAM" id="MobiDB-lite"/>
    </source>
</evidence>
<protein>
    <submittedName>
        <fullName evidence="3">Amidohydrolase family protein</fullName>
    </submittedName>
</protein>
<feature type="region of interest" description="Disordered" evidence="1">
    <location>
        <begin position="452"/>
        <end position="475"/>
    </location>
</feature>
<sequence length="475" mass="51775">MRSGMKFSAWNSARDWDTYSTPGRQMAGATGAAHTARKEQGDGKMTFDLLIRGANLPDGRVNQDIAIRGARIEAVEPGITAEAREVIEAEGHLLSPPFVDPHFHMDATLSLGLPRMNVSGTLLEGIALWGELRPTLTREAVVERALRYCDLAVSKGLLAVRSHVDVSDPKLVTVEALLEVRERVADYLDLQLVAFPQDGFYRCPEAEEALVRALDMGVEVVGGIPHFERTMEDGRASVEALCRIAADRGLRVDMHCDETDDPMSRHVETLAAQTVRFGLQGRVAGSHLTSMHSMDNYYVSKLLPLMAEAEMAAIPNPLINMMLQGRHDTYPKRRGLTRIPEMLAHGIPVALGQDCVLDPWYSMGTGDLLDVAHMAVHATQMGSAVDKTVLFDAVTEVPARVMGLEGYGLAPGCHADMVLLQGRDPAEAIRLRPNRLKVIRRGKVIAETAPERSRLGLAGRPDTVDPASYAPNAAS</sequence>
<dbReference type="NCBIfam" id="NF005748">
    <property type="entry name" value="PRK07572.1"/>
    <property type="match status" value="1"/>
</dbReference>
<comment type="caution">
    <text evidence="3">The sequence shown here is derived from an EMBL/GenBank/DDBJ whole genome shotgun (WGS) entry which is preliminary data.</text>
</comment>
<dbReference type="EMBL" id="BAABHW010000004">
    <property type="protein sequence ID" value="GAA5077629.1"/>
    <property type="molecule type" value="Genomic_DNA"/>
</dbReference>
<accession>A0ABP9LJQ6</accession>
<name>A0ABP9LJQ6_9RHOB</name>
<dbReference type="CDD" id="cd01293">
    <property type="entry name" value="Bact_CD"/>
    <property type="match status" value="1"/>
</dbReference>
<feature type="region of interest" description="Disordered" evidence="1">
    <location>
        <begin position="19"/>
        <end position="39"/>
    </location>
</feature>
<evidence type="ECO:0000313" key="4">
    <source>
        <dbReference type="Proteomes" id="UP001499910"/>
    </source>
</evidence>
<dbReference type="InterPro" id="IPR013108">
    <property type="entry name" value="Amidohydro_3"/>
</dbReference>
<dbReference type="Proteomes" id="UP001499910">
    <property type="component" value="Unassembled WGS sequence"/>
</dbReference>
<dbReference type="PANTHER" id="PTHR32027:SF0">
    <property type="entry name" value="CYTOSINE DEAMINASE"/>
    <property type="match status" value="1"/>
</dbReference>
<dbReference type="SUPFAM" id="SSF51338">
    <property type="entry name" value="Composite domain of metallo-dependent hydrolases"/>
    <property type="match status" value="1"/>
</dbReference>
<dbReference type="SUPFAM" id="SSF51556">
    <property type="entry name" value="Metallo-dependent hydrolases"/>
    <property type="match status" value="1"/>
</dbReference>
<evidence type="ECO:0000313" key="3">
    <source>
        <dbReference type="EMBL" id="GAA5077629.1"/>
    </source>
</evidence>
<dbReference type="InterPro" id="IPR011059">
    <property type="entry name" value="Metal-dep_hydrolase_composite"/>
</dbReference>
<organism evidence="3 4">
    <name type="scientific">[Roseibacterium] beibuensis</name>
    <dbReference type="NCBI Taxonomy" id="1193142"/>
    <lineage>
        <taxon>Bacteria</taxon>
        <taxon>Pseudomonadati</taxon>
        <taxon>Pseudomonadota</taxon>
        <taxon>Alphaproteobacteria</taxon>
        <taxon>Rhodobacterales</taxon>
        <taxon>Roseobacteraceae</taxon>
        <taxon>Roseicyclus</taxon>
    </lineage>
</organism>
<gene>
    <name evidence="3" type="ORF">GCM10023209_28030</name>
</gene>
<dbReference type="Gene3D" id="3.20.20.140">
    <property type="entry name" value="Metal-dependent hydrolases"/>
    <property type="match status" value="1"/>
</dbReference>
<dbReference type="PANTHER" id="PTHR32027">
    <property type="entry name" value="CYTOSINE DEAMINASE"/>
    <property type="match status" value="1"/>
</dbReference>
<dbReference type="Pfam" id="PF07969">
    <property type="entry name" value="Amidohydro_3"/>
    <property type="match status" value="1"/>
</dbReference>
<keyword evidence="4" id="KW-1185">Reference proteome</keyword>
<reference evidence="4" key="1">
    <citation type="journal article" date="2019" name="Int. J. Syst. Evol. Microbiol.">
        <title>The Global Catalogue of Microorganisms (GCM) 10K type strain sequencing project: providing services to taxonomists for standard genome sequencing and annotation.</title>
        <authorList>
            <consortium name="The Broad Institute Genomics Platform"/>
            <consortium name="The Broad Institute Genome Sequencing Center for Infectious Disease"/>
            <person name="Wu L."/>
            <person name="Ma J."/>
        </authorList>
    </citation>
    <scope>NUCLEOTIDE SEQUENCE [LARGE SCALE GENOMIC DNA]</scope>
    <source>
        <strain evidence="4">JCM 18015</strain>
    </source>
</reference>
<dbReference type="Gene3D" id="2.30.40.10">
    <property type="entry name" value="Urease, subunit C, domain 1"/>
    <property type="match status" value="1"/>
</dbReference>
<feature type="domain" description="Amidohydrolase 3" evidence="2">
    <location>
        <begin position="85"/>
        <end position="445"/>
    </location>
</feature>
<dbReference type="InterPro" id="IPR032466">
    <property type="entry name" value="Metal_Hydrolase"/>
</dbReference>
<evidence type="ECO:0000259" key="2">
    <source>
        <dbReference type="Pfam" id="PF07969"/>
    </source>
</evidence>
<dbReference type="InterPro" id="IPR052349">
    <property type="entry name" value="Metallo-hydrolase_Enzymes"/>
</dbReference>
<proteinExistence type="predicted"/>